<organism evidence="2 3">
    <name type="scientific">Candidatus Thiopontia autotrophica</name>
    <dbReference type="NCBI Taxonomy" id="2841688"/>
    <lineage>
        <taxon>Bacteria</taxon>
        <taxon>Pseudomonadati</taxon>
        <taxon>Pseudomonadota</taxon>
        <taxon>Gammaproteobacteria</taxon>
        <taxon>Candidatus Thiopontia</taxon>
    </lineage>
</organism>
<gene>
    <name evidence="2" type="ORF">H8D24_00090</name>
</gene>
<reference evidence="2 3" key="1">
    <citation type="submission" date="2020-08" db="EMBL/GenBank/DDBJ databases">
        <title>Bridging the membrane lipid divide: bacteria of the FCB group superphylum have the potential to synthesize archaeal ether lipids.</title>
        <authorList>
            <person name="Villanueva L."/>
            <person name="Von Meijenfeldt F.A.B."/>
            <person name="Westbye A.B."/>
            <person name="Yadav S."/>
            <person name="Hopmans E.C."/>
            <person name="Dutilh B.E."/>
            <person name="Sinninghe Damste J.S."/>
        </authorList>
    </citation>
    <scope>NUCLEOTIDE SEQUENCE [LARGE SCALE GENOMIC DNA]</scope>
    <source>
        <strain evidence="2">NIOZ-UU100</strain>
    </source>
</reference>
<evidence type="ECO:0000259" key="1">
    <source>
        <dbReference type="Pfam" id="PF13480"/>
    </source>
</evidence>
<dbReference type="SUPFAM" id="SSF55729">
    <property type="entry name" value="Acyl-CoA N-acyltransferases (Nat)"/>
    <property type="match status" value="1"/>
</dbReference>
<dbReference type="AlphaFoldDB" id="A0A8J6TRW7"/>
<dbReference type="InterPro" id="IPR016181">
    <property type="entry name" value="Acyl_CoA_acyltransferase"/>
</dbReference>
<dbReference type="Proteomes" id="UP000654401">
    <property type="component" value="Unassembled WGS sequence"/>
</dbReference>
<dbReference type="Pfam" id="PF13480">
    <property type="entry name" value="Acetyltransf_6"/>
    <property type="match status" value="1"/>
</dbReference>
<dbReference type="EMBL" id="JACNFK010000003">
    <property type="protein sequence ID" value="MBC8518793.1"/>
    <property type="molecule type" value="Genomic_DNA"/>
</dbReference>
<sequence length="345" mass="39951">MKFKCYSKWSQLPAGVDSLFDHSGDESMFLTREWFEALDTIALEDGQSLLLTSVVDEESVLALLPLIGEGEYWQSVSHRYTAIYSLLLAAERQPEVLACLAEGLSQHSIHSLQLSPVAEDDHNILGLQQALATFGYEPQKYFFFYNWIHRTQQHSFDAYMAGRPAQLRNTITRKQRKLEREHECKIRMFKGDEVQQGLIDYHSAYSASWKANEQYVALLDAVAINLSVPDWTRIAVLYIDGKAAAAQLWFVVHGQASIFRLAYDEEWKRYSPGSILTAYLMQYVIEIDKVEEIDFLTGNEAYKRDWMSLRRERWRLLFIKQNRSQGDSSTLMAMLKNGFKRIFNK</sequence>
<dbReference type="Gene3D" id="3.40.630.30">
    <property type="match status" value="1"/>
</dbReference>
<protein>
    <submittedName>
        <fullName evidence="2">GNAT family N-acetyltransferase</fullName>
    </submittedName>
</protein>
<comment type="caution">
    <text evidence="2">The sequence shown here is derived from an EMBL/GenBank/DDBJ whole genome shotgun (WGS) entry which is preliminary data.</text>
</comment>
<accession>A0A8J6TRW7</accession>
<feature type="domain" description="BioF2-like acetyltransferase" evidence="1">
    <location>
        <begin position="166"/>
        <end position="304"/>
    </location>
</feature>
<proteinExistence type="predicted"/>
<name>A0A8J6TRW7_9GAMM</name>
<evidence type="ECO:0000313" key="3">
    <source>
        <dbReference type="Proteomes" id="UP000654401"/>
    </source>
</evidence>
<dbReference type="InterPro" id="IPR038740">
    <property type="entry name" value="BioF2-like_GNAT_dom"/>
</dbReference>
<evidence type="ECO:0000313" key="2">
    <source>
        <dbReference type="EMBL" id="MBC8518793.1"/>
    </source>
</evidence>